<dbReference type="Pfam" id="PF03928">
    <property type="entry name" value="HbpS-like"/>
    <property type="match status" value="1"/>
</dbReference>
<dbReference type="OrthoDB" id="9815315at2"/>
<dbReference type="NCBIfam" id="NF002696">
    <property type="entry name" value="PRK02487.1-5"/>
    <property type="match status" value="1"/>
</dbReference>
<dbReference type="PIRSF" id="PIRSF008757">
    <property type="entry name" value="UCP008757"/>
    <property type="match status" value="1"/>
</dbReference>
<dbReference type="PANTHER" id="PTHR28255">
    <property type="match status" value="1"/>
</dbReference>
<proteinExistence type="predicted"/>
<evidence type="ECO:0000313" key="1">
    <source>
        <dbReference type="EMBL" id="TDF94205.1"/>
    </source>
</evidence>
<organism evidence="1 2">
    <name type="scientific">Paenibacillus piri</name>
    <dbReference type="NCBI Taxonomy" id="2547395"/>
    <lineage>
        <taxon>Bacteria</taxon>
        <taxon>Bacillati</taxon>
        <taxon>Bacillota</taxon>
        <taxon>Bacilli</taxon>
        <taxon>Bacillales</taxon>
        <taxon>Paenibacillaceae</taxon>
        <taxon>Paenibacillus</taxon>
    </lineage>
</organism>
<dbReference type="Gene3D" id="3.30.450.150">
    <property type="entry name" value="Haem-degrading domain"/>
    <property type="match status" value="1"/>
</dbReference>
<dbReference type="SUPFAM" id="SSF143744">
    <property type="entry name" value="GlcG-like"/>
    <property type="match status" value="1"/>
</dbReference>
<evidence type="ECO:0000313" key="2">
    <source>
        <dbReference type="Proteomes" id="UP000295636"/>
    </source>
</evidence>
<gene>
    <name evidence="1" type="ORF">E1757_25020</name>
</gene>
<dbReference type="InterPro" id="IPR010371">
    <property type="entry name" value="YBR137W-like"/>
</dbReference>
<dbReference type="EMBL" id="SMRT01000014">
    <property type="protein sequence ID" value="TDF94205.1"/>
    <property type="molecule type" value="Genomic_DNA"/>
</dbReference>
<accession>A0A4R5KHJ3</accession>
<sequence>MNVEDYNSLLDQLLQEENDLQFTQFTNKMAFEIGSRIVEKAETEGKSVLVDIQRNGQCLFHCAMEGKSLNNAQWVKRKNNVVRHFGRSSYYMATLLKSKKATMAEWAFLDPNEYAAVGGAFPLIIKGAGVVGTISVSGLPQEEDHRLVTSVLEEFMI</sequence>
<name>A0A4R5KHJ3_9BACL</name>
<dbReference type="InterPro" id="IPR038084">
    <property type="entry name" value="PduO/GlcC-like_sf"/>
</dbReference>
<dbReference type="InterPro" id="IPR005624">
    <property type="entry name" value="PduO/GlcC-like"/>
</dbReference>
<protein>
    <submittedName>
        <fullName evidence="1">Heme-degrading domain-containing protein</fullName>
    </submittedName>
</protein>
<dbReference type="PANTHER" id="PTHR28255:SF1">
    <property type="entry name" value="UPF0303 PROTEIN YBR137W"/>
    <property type="match status" value="1"/>
</dbReference>
<comment type="caution">
    <text evidence="1">The sequence shown here is derived from an EMBL/GenBank/DDBJ whole genome shotgun (WGS) entry which is preliminary data.</text>
</comment>
<keyword evidence="2" id="KW-1185">Reference proteome</keyword>
<dbReference type="AlphaFoldDB" id="A0A4R5KHJ3"/>
<dbReference type="Proteomes" id="UP000295636">
    <property type="component" value="Unassembled WGS sequence"/>
</dbReference>
<reference evidence="1 2" key="1">
    <citation type="submission" date="2019-03" db="EMBL/GenBank/DDBJ databases">
        <title>This is whole genome sequence of Paenibacillus sp MS74 strain.</title>
        <authorList>
            <person name="Trinh H.N."/>
        </authorList>
    </citation>
    <scope>NUCLEOTIDE SEQUENCE [LARGE SCALE GENOMIC DNA]</scope>
    <source>
        <strain evidence="1 2">MS74</strain>
    </source>
</reference>